<comment type="caution">
    <text evidence="8">The sequence shown here is derived from an EMBL/GenBank/DDBJ whole genome shotgun (WGS) entry which is preliminary data.</text>
</comment>
<dbReference type="PANTHER" id="PTHR23427">
    <property type="entry name" value="SURFEIT LOCUS PROTEIN"/>
    <property type="match status" value="1"/>
</dbReference>
<evidence type="ECO:0000256" key="4">
    <source>
        <dbReference type="ARBA" id="ARBA00022989"/>
    </source>
</evidence>
<evidence type="ECO:0000256" key="6">
    <source>
        <dbReference type="RuleBase" id="RU363076"/>
    </source>
</evidence>
<feature type="region of interest" description="Disordered" evidence="7">
    <location>
        <begin position="252"/>
        <end position="284"/>
    </location>
</feature>
<reference evidence="8 9" key="1">
    <citation type="submission" date="2023-08" db="EMBL/GenBank/DDBJ databases">
        <title>Nocardioides seae sp. nov., a bacterium isolated from a soil.</title>
        <authorList>
            <person name="Wang X."/>
        </authorList>
    </citation>
    <scope>NUCLEOTIDE SEQUENCE [LARGE SCALE GENOMIC DNA]</scope>
    <source>
        <strain evidence="8 9">YZH12</strain>
    </source>
</reference>
<accession>A0ABU3PT92</accession>
<keyword evidence="3 6" id="KW-0812">Transmembrane</keyword>
<organism evidence="8 9">
    <name type="scientific">Nocardioides imazamoxiresistens</name>
    <dbReference type="NCBI Taxonomy" id="3231893"/>
    <lineage>
        <taxon>Bacteria</taxon>
        <taxon>Bacillati</taxon>
        <taxon>Actinomycetota</taxon>
        <taxon>Actinomycetes</taxon>
        <taxon>Propionibacteriales</taxon>
        <taxon>Nocardioidaceae</taxon>
        <taxon>Nocardioides</taxon>
    </lineage>
</organism>
<gene>
    <name evidence="8" type="ORF">RDV89_05055</name>
</gene>
<protein>
    <recommendedName>
        <fullName evidence="6">SURF1-like protein</fullName>
    </recommendedName>
</protein>
<comment type="similarity">
    <text evidence="2 6">Belongs to the SURF1 family.</text>
</comment>
<keyword evidence="5 6" id="KW-0472">Membrane</keyword>
<feature type="transmembrane region" description="Helical" evidence="6">
    <location>
        <begin position="218"/>
        <end position="240"/>
    </location>
</feature>
<dbReference type="Pfam" id="PF02104">
    <property type="entry name" value="SURF1"/>
    <property type="match status" value="1"/>
</dbReference>
<dbReference type="RefSeq" id="WP_315731854.1">
    <property type="nucleotide sequence ID" value="NZ_JAVYII010000002.1"/>
</dbReference>
<dbReference type="CDD" id="cd06662">
    <property type="entry name" value="SURF1"/>
    <property type="match status" value="1"/>
</dbReference>
<proteinExistence type="inferred from homology"/>
<feature type="compositionally biased region" description="Basic and acidic residues" evidence="7">
    <location>
        <begin position="252"/>
        <end position="267"/>
    </location>
</feature>
<dbReference type="PROSITE" id="PS50895">
    <property type="entry name" value="SURF1"/>
    <property type="match status" value="1"/>
</dbReference>
<dbReference type="InterPro" id="IPR045214">
    <property type="entry name" value="Surf1/Surf4"/>
</dbReference>
<keyword evidence="4 6" id="KW-1133">Transmembrane helix</keyword>
<name>A0ABU3PT92_9ACTN</name>
<evidence type="ECO:0000313" key="8">
    <source>
        <dbReference type="EMBL" id="MDT9592423.1"/>
    </source>
</evidence>
<dbReference type="EMBL" id="JAVYII010000002">
    <property type="protein sequence ID" value="MDT9592423.1"/>
    <property type="molecule type" value="Genomic_DNA"/>
</dbReference>
<comment type="subcellular location">
    <subcellularLocation>
        <location evidence="6">Cell membrane</location>
        <topology evidence="6">Multi-pass membrane protein</topology>
    </subcellularLocation>
    <subcellularLocation>
        <location evidence="1">Membrane</location>
    </subcellularLocation>
</comment>
<evidence type="ECO:0000313" key="9">
    <source>
        <dbReference type="Proteomes" id="UP001268542"/>
    </source>
</evidence>
<evidence type="ECO:0000256" key="1">
    <source>
        <dbReference type="ARBA" id="ARBA00004370"/>
    </source>
</evidence>
<feature type="compositionally biased region" description="Basic and acidic residues" evidence="7">
    <location>
        <begin position="275"/>
        <end position="284"/>
    </location>
</feature>
<evidence type="ECO:0000256" key="3">
    <source>
        <dbReference type="ARBA" id="ARBA00022692"/>
    </source>
</evidence>
<dbReference type="PANTHER" id="PTHR23427:SF2">
    <property type="entry name" value="SURFEIT LOCUS PROTEIN 1"/>
    <property type="match status" value="1"/>
</dbReference>
<dbReference type="InterPro" id="IPR002994">
    <property type="entry name" value="Surf1/Shy1"/>
</dbReference>
<keyword evidence="9" id="KW-1185">Reference proteome</keyword>
<feature type="transmembrane region" description="Helical" evidence="6">
    <location>
        <begin position="12"/>
        <end position="34"/>
    </location>
</feature>
<evidence type="ECO:0000256" key="2">
    <source>
        <dbReference type="ARBA" id="ARBA00007165"/>
    </source>
</evidence>
<sequence length="284" mass="31487">MGSFRFLLSRRWVLFGVVVVLLTYLAYVLGQWQFHRLDDRRDRNELVERNEGQAAVDVREIMSPDVPPTAEQEWAAVTAVGEYAVEDSVVVRYRTRDGAPGVDVVVPLVLDDGSSVLVDRGWMATDNSGALSGTDTDLLPAPPAGEVEITGWVRRDAEGSSTSVSAQQSTRAISSASIGTALDRDVLAGFVDLATESPEAADPLSPPPLPDLGEGPHFFYGLQWWFFGLLAVFGFFYLMYDERRGGPARREQLRAEKRDRLEAEEQRQAQVQARLRAERERSGT</sequence>
<keyword evidence="6" id="KW-1003">Cell membrane</keyword>
<evidence type="ECO:0000256" key="7">
    <source>
        <dbReference type="SAM" id="MobiDB-lite"/>
    </source>
</evidence>
<evidence type="ECO:0000256" key="5">
    <source>
        <dbReference type="ARBA" id="ARBA00023136"/>
    </source>
</evidence>
<dbReference type="Proteomes" id="UP001268542">
    <property type="component" value="Unassembled WGS sequence"/>
</dbReference>